<keyword evidence="1" id="KW-0812">Transmembrane</keyword>
<organism evidence="2">
    <name type="scientific">mine drainage metagenome</name>
    <dbReference type="NCBI Taxonomy" id="410659"/>
    <lineage>
        <taxon>unclassified sequences</taxon>
        <taxon>metagenomes</taxon>
        <taxon>ecological metagenomes</taxon>
    </lineage>
</organism>
<sequence length="229" mass="25342">MLLIHIVAEFVARNTPGSANGAWSVAVAMLILTANAFLWASNDQLDIGWRNLSIVVFSAVPDVAFLTLDTYGSHSTWAYALLTAAGMGSMLWMLRAWHTAADRPTRRWRTSLVLAAYAVQGALVAWGHPGEAVTWMLVWHYLAVAEFYRATAPCPSASVRFTMISFIAWAFVFPVANLMYLLWPHVHVDGEVWNLPKFLVATGMTFTLLEEQLSKAEYASLHDALTGLP</sequence>
<feature type="transmembrane region" description="Helical" evidence="1">
    <location>
        <begin position="77"/>
        <end position="96"/>
    </location>
</feature>
<dbReference type="AlphaFoldDB" id="T1BMV7"/>
<feature type="transmembrane region" description="Helical" evidence="1">
    <location>
        <begin position="161"/>
        <end position="183"/>
    </location>
</feature>
<keyword evidence="1" id="KW-1133">Transmembrane helix</keyword>
<accession>T1BMV7</accession>
<feature type="transmembrane region" description="Helical" evidence="1">
    <location>
        <begin position="20"/>
        <end position="40"/>
    </location>
</feature>
<name>T1BMV7_9ZZZZ</name>
<reference evidence="2" key="1">
    <citation type="submission" date="2013-08" db="EMBL/GenBank/DDBJ databases">
        <authorList>
            <person name="Mendez C."/>
            <person name="Richter M."/>
            <person name="Ferrer M."/>
            <person name="Sanchez J."/>
        </authorList>
    </citation>
    <scope>NUCLEOTIDE SEQUENCE</scope>
</reference>
<reference evidence="2" key="2">
    <citation type="journal article" date="2014" name="ISME J.">
        <title>Microbial stratification in low pH oxic and suboxic macroscopic growths along an acid mine drainage.</title>
        <authorList>
            <person name="Mendez-Garcia C."/>
            <person name="Mesa V."/>
            <person name="Sprenger R.R."/>
            <person name="Richter M."/>
            <person name="Diez M.S."/>
            <person name="Solano J."/>
            <person name="Bargiela R."/>
            <person name="Golyshina O.V."/>
            <person name="Manteca A."/>
            <person name="Ramos J.L."/>
            <person name="Gallego J.R."/>
            <person name="Llorente I."/>
            <person name="Martins Dos Santos V.A."/>
            <person name="Jensen O.N."/>
            <person name="Pelaez A.I."/>
            <person name="Sanchez J."/>
            <person name="Ferrer M."/>
        </authorList>
    </citation>
    <scope>NUCLEOTIDE SEQUENCE</scope>
</reference>
<feature type="transmembrane region" description="Helical" evidence="1">
    <location>
        <begin position="108"/>
        <end position="126"/>
    </location>
</feature>
<proteinExistence type="predicted"/>
<evidence type="ECO:0000256" key="1">
    <source>
        <dbReference type="SAM" id="Phobius"/>
    </source>
</evidence>
<dbReference type="EMBL" id="AUZX01004340">
    <property type="protein sequence ID" value="EQD71097.1"/>
    <property type="molecule type" value="Genomic_DNA"/>
</dbReference>
<feature type="non-terminal residue" evidence="2">
    <location>
        <position position="229"/>
    </location>
</feature>
<keyword evidence="1" id="KW-0472">Membrane</keyword>
<protein>
    <submittedName>
        <fullName evidence="2">Cyclic diguanylate phosphodiesterase/diguanylate cyclase</fullName>
    </submittedName>
</protein>
<comment type="caution">
    <text evidence="2">The sequence shown here is derived from an EMBL/GenBank/DDBJ whole genome shotgun (WGS) entry which is preliminary data.</text>
</comment>
<evidence type="ECO:0000313" key="2">
    <source>
        <dbReference type="EMBL" id="EQD71097.1"/>
    </source>
</evidence>
<gene>
    <name evidence="2" type="ORF">B1A_05964</name>
</gene>